<gene>
    <name evidence="2" type="ORF">PCOR1329_LOCUS59117</name>
</gene>
<evidence type="ECO:0000313" key="3">
    <source>
        <dbReference type="Proteomes" id="UP001189429"/>
    </source>
</evidence>
<evidence type="ECO:0000256" key="1">
    <source>
        <dbReference type="SAM" id="MobiDB-lite"/>
    </source>
</evidence>
<accession>A0ABN9VLF9</accession>
<comment type="caution">
    <text evidence="2">The sequence shown here is derived from an EMBL/GenBank/DDBJ whole genome shotgun (WGS) entry which is preliminary data.</text>
</comment>
<dbReference type="Proteomes" id="UP001189429">
    <property type="component" value="Unassembled WGS sequence"/>
</dbReference>
<evidence type="ECO:0000313" key="2">
    <source>
        <dbReference type="EMBL" id="CAK0874107.1"/>
    </source>
</evidence>
<dbReference type="EMBL" id="CAUYUJ010017360">
    <property type="protein sequence ID" value="CAK0874107.1"/>
    <property type="molecule type" value="Genomic_DNA"/>
</dbReference>
<organism evidence="2 3">
    <name type="scientific">Prorocentrum cordatum</name>
    <dbReference type="NCBI Taxonomy" id="2364126"/>
    <lineage>
        <taxon>Eukaryota</taxon>
        <taxon>Sar</taxon>
        <taxon>Alveolata</taxon>
        <taxon>Dinophyceae</taxon>
        <taxon>Prorocentrales</taxon>
        <taxon>Prorocentraceae</taxon>
        <taxon>Prorocentrum</taxon>
    </lineage>
</organism>
<sequence>MQKGAPCAGHAGATRRQARMAGTRAFFFRHGHARGGGLRHGAKEPAGKKTARLGRRPPGRPAMGCTDMLGGRRATTGLEEGTATCSSSEHTGVGMGFPLVSRGPPARRESGRGPSLVGAARAAEPRGDPPAALAQGAEVPGRSFMPCFLETTTFSGAPSTILPSSSSLHFCSGRSWETRSSRKNIQGLAVDRGARSRGSFGVLRLVFPGKKRKKSYCPSQSSRTTCAQLPGSVTGLPSRGAELSARTSQTDPQHEGLSI</sequence>
<reference evidence="2" key="1">
    <citation type="submission" date="2023-10" db="EMBL/GenBank/DDBJ databases">
        <authorList>
            <person name="Chen Y."/>
            <person name="Shah S."/>
            <person name="Dougan E. K."/>
            <person name="Thang M."/>
            <person name="Chan C."/>
        </authorList>
    </citation>
    <scope>NUCLEOTIDE SEQUENCE [LARGE SCALE GENOMIC DNA]</scope>
</reference>
<protein>
    <submittedName>
        <fullName evidence="2">Uncharacterized protein</fullName>
    </submittedName>
</protein>
<feature type="region of interest" description="Disordered" evidence="1">
    <location>
        <begin position="213"/>
        <end position="259"/>
    </location>
</feature>
<keyword evidence="3" id="KW-1185">Reference proteome</keyword>
<name>A0ABN9VLF9_9DINO</name>
<feature type="compositionally biased region" description="Polar residues" evidence="1">
    <location>
        <begin position="217"/>
        <end position="227"/>
    </location>
</feature>
<feature type="region of interest" description="Disordered" evidence="1">
    <location>
        <begin position="32"/>
        <end position="135"/>
    </location>
</feature>
<proteinExistence type="predicted"/>
<feature type="compositionally biased region" description="Basic residues" evidence="1">
    <location>
        <begin position="49"/>
        <end position="58"/>
    </location>
</feature>